<dbReference type="AlphaFoldDB" id="G2Y5J8"/>
<feature type="region of interest" description="Disordered" evidence="1">
    <location>
        <begin position="1"/>
        <end position="32"/>
    </location>
</feature>
<evidence type="ECO:0000256" key="1">
    <source>
        <dbReference type="SAM" id="MobiDB-lite"/>
    </source>
</evidence>
<dbReference type="EMBL" id="FQ790289">
    <property type="protein sequence ID" value="CCD47938.1"/>
    <property type="molecule type" value="Genomic_DNA"/>
</dbReference>
<sequence>MSPGDAGQQPYTVDVPTDVPTSVWSTAPESASSHGFLGWMRQNI</sequence>
<feature type="compositionally biased region" description="Polar residues" evidence="1">
    <location>
        <begin position="22"/>
        <end position="32"/>
    </location>
</feature>
<name>G2Y5J8_BOTF4</name>
<gene>
    <name evidence="2" type="ORF">BofuT4_uP112480.1</name>
</gene>
<accession>G2Y5J8</accession>
<dbReference type="Proteomes" id="UP000008177">
    <property type="component" value="Unplaced contigs"/>
</dbReference>
<dbReference type="HOGENOM" id="CLU_3224460_0_0_1"/>
<reference evidence="3" key="1">
    <citation type="journal article" date="2011" name="PLoS Genet.">
        <title>Genomic analysis of the necrotrophic fungal pathogens Sclerotinia sclerotiorum and Botrytis cinerea.</title>
        <authorList>
            <person name="Amselem J."/>
            <person name="Cuomo C.A."/>
            <person name="van Kan J.A."/>
            <person name="Viaud M."/>
            <person name="Benito E.P."/>
            <person name="Couloux A."/>
            <person name="Coutinho P.M."/>
            <person name="de Vries R.P."/>
            <person name="Dyer P.S."/>
            <person name="Fillinger S."/>
            <person name="Fournier E."/>
            <person name="Gout L."/>
            <person name="Hahn M."/>
            <person name="Kohn L."/>
            <person name="Lapalu N."/>
            <person name="Plummer K.M."/>
            <person name="Pradier J.M."/>
            <person name="Quevillon E."/>
            <person name="Sharon A."/>
            <person name="Simon A."/>
            <person name="ten Have A."/>
            <person name="Tudzynski B."/>
            <person name="Tudzynski P."/>
            <person name="Wincker P."/>
            <person name="Andrew M."/>
            <person name="Anthouard V."/>
            <person name="Beever R.E."/>
            <person name="Beffa R."/>
            <person name="Benoit I."/>
            <person name="Bouzid O."/>
            <person name="Brault B."/>
            <person name="Chen Z."/>
            <person name="Choquer M."/>
            <person name="Collemare J."/>
            <person name="Cotton P."/>
            <person name="Danchin E.G."/>
            <person name="Da Silva C."/>
            <person name="Gautier A."/>
            <person name="Giraud C."/>
            <person name="Giraud T."/>
            <person name="Gonzalez C."/>
            <person name="Grossetete S."/>
            <person name="Guldener U."/>
            <person name="Henrissat B."/>
            <person name="Howlett B.J."/>
            <person name="Kodira C."/>
            <person name="Kretschmer M."/>
            <person name="Lappartient A."/>
            <person name="Leroch M."/>
            <person name="Levis C."/>
            <person name="Mauceli E."/>
            <person name="Neuveglise C."/>
            <person name="Oeser B."/>
            <person name="Pearson M."/>
            <person name="Poulain J."/>
            <person name="Poussereau N."/>
            <person name="Quesneville H."/>
            <person name="Rascle C."/>
            <person name="Schumacher J."/>
            <person name="Segurens B."/>
            <person name="Sexton A."/>
            <person name="Silva E."/>
            <person name="Sirven C."/>
            <person name="Soanes D.M."/>
            <person name="Talbot N.J."/>
            <person name="Templeton M."/>
            <person name="Yandava C."/>
            <person name="Yarden O."/>
            <person name="Zeng Q."/>
            <person name="Rollins J.A."/>
            <person name="Lebrun M.H."/>
            <person name="Dickman M."/>
        </authorList>
    </citation>
    <scope>NUCLEOTIDE SEQUENCE [LARGE SCALE GENOMIC DNA]</scope>
    <source>
        <strain evidence="3">T4</strain>
    </source>
</reference>
<dbReference type="InParanoid" id="G2Y5J8"/>
<proteinExistence type="predicted"/>
<evidence type="ECO:0000313" key="2">
    <source>
        <dbReference type="EMBL" id="CCD47938.1"/>
    </source>
</evidence>
<evidence type="ECO:0000313" key="3">
    <source>
        <dbReference type="Proteomes" id="UP000008177"/>
    </source>
</evidence>
<organism evidence="2 3">
    <name type="scientific">Botryotinia fuckeliana (strain T4)</name>
    <name type="common">Noble rot fungus</name>
    <name type="synonym">Botrytis cinerea</name>
    <dbReference type="NCBI Taxonomy" id="999810"/>
    <lineage>
        <taxon>Eukaryota</taxon>
        <taxon>Fungi</taxon>
        <taxon>Dikarya</taxon>
        <taxon>Ascomycota</taxon>
        <taxon>Pezizomycotina</taxon>
        <taxon>Leotiomycetes</taxon>
        <taxon>Helotiales</taxon>
        <taxon>Sclerotiniaceae</taxon>
        <taxon>Botrytis</taxon>
    </lineage>
</organism>
<protein>
    <submittedName>
        <fullName evidence="2">Uncharacterized protein</fullName>
    </submittedName>
</protein>
<feature type="compositionally biased region" description="Low complexity" evidence="1">
    <location>
        <begin position="12"/>
        <end position="21"/>
    </location>
</feature>